<dbReference type="InterPro" id="IPR036259">
    <property type="entry name" value="MFS_trans_sf"/>
</dbReference>
<evidence type="ECO:0000256" key="3">
    <source>
        <dbReference type="ARBA" id="ARBA00022692"/>
    </source>
</evidence>
<feature type="transmembrane region" description="Helical" evidence="7">
    <location>
        <begin position="410"/>
        <end position="434"/>
    </location>
</feature>
<feature type="transmembrane region" description="Helical" evidence="7">
    <location>
        <begin position="381"/>
        <end position="398"/>
    </location>
</feature>
<dbReference type="SUPFAM" id="SSF103473">
    <property type="entry name" value="MFS general substrate transporter"/>
    <property type="match status" value="1"/>
</dbReference>
<organism evidence="8 9">
    <name type="scientific">Diaporthe eres</name>
    <name type="common">Phomopsis oblonga</name>
    <dbReference type="NCBI Taxonomy" id="83184"/>
    <lineage>
        <taxon>Eukaryota</taxon>
        <taxon>Fungi</taxon>
        <taxon>Dikarya</taxon>
        <taxon>Ascomycota</taxon>
        <taxon>Pezizomycotina</taxon>
        <taxon>Sordariomycetes</taxon>
        <taxon>Sordariomycetidae</taxon>
        <taxon>Diaporthales</taxon>
        <taxon>Diaporthaceae</taxon>
        <taxon>Diaporthe</taxon>
        <taxon>Diaporthe eres species complex</taxon>
    </lineage>
</organism>
<dbReference type="Proteomes" id="UP001430848">
    <property type="component" value="Unassembled WGS sequence"/>
</dbReference>
<evidence type="ECO:0000256" key="1">
    <source>
        <dbReference type="ARBA" id="ARBA00004141"/>
    </source>
</evidence>
<evidence type="ECO:0008006" key="10">
    <source>
        <dbReference type="Google" id="ProtNLM"/>
    </source>
</evidence>
<feature type="transmembrane region" description="Helical" evidence="7">
    <location>
        <begin position="53"/>
        <end position="79"/>
    </location>
</feature>
<dbReference type="PANTHER" id="PTHR43791">
    <property type="entry name" value="PERMEASE-RELATED"/>
    <property type="match status" value="1"/>
</dbReference>
<comment type="caution">
    <text evidence="8">The sequence shown here is derived from an EMBL/GenBank/DDBJ whole genome shotgun (WGS) entry which is preliminary data.</text>
</comment>
<protein>
    <recommendedName>
        <fullName evidence="10">Allantoate permease</fullName>
    </recommendedName>
</protein>
<feature type="transmembrane region" description="Helical" evidence="7">
    <location>
        <begin position="351"/>
        <end position="369"/>
    </location>
</feature>
<sequence length="476" mass="52249">MTSKPLDDNLKSTNKDGEGLNENAENMSSHLNDDVHSLPPAQNRRILMKTDLVVLPCAVIAMTLAFLDKNAMGFAAIFGLRQDTNLQGQEYSWLGSIFYFGYLAMEFPSLWIMTKVPIGRYIGACLVLWGACICLMAACHNFAGLAVIRVLLGIFEAALLPCMLVLNSTWYRREEQPLRTALWHNTFAGVFGAVTILTGAVVFFALPDSPAKAWFLNEKEKAAVIVRLAANQTGVDNHKKFESHHILEALRDPKCWCIWACGIGYAVANAGITNFNPLIIAGYGFSQTKTVLMATPQAAVAMVAGATLTAISHFVQNLRCLFWIVSALIGLAGAVMVHTLDIDERRDASLAGVYIMGFYNVPWVFMLSLNSSNTAGATKKSFMGITVAVCYAVGNIIGPQFFLTSQAPRYALGIGSMMFAFALMAASGVAYYLLCVFENKRRNSLYGVADDLIQAGLESERVDMTDWENTNFRYTY</sequence>
<proteinExistence type="predicted"/>
<evidence type="ECO:0000256" key="7">
    <source>
        <dbReference type="SAM" id="Phobius"/>
    </source>
</evidence>
<keyword evidence="2" id="KW-0813">Transport</keyword>
<dbReference type="EMBL" id="JAKNSF020000019">
    <property type="protein sequence ID" value="KAK7732653.1"/>
    <property type="molecule type" value="Genomic_DNA"/>
</dbReference>
<feature type="transmembrane region" description="Helical" evidence="7">
    <location>
        <begin position="186"/>
        <end position="206"/>
    </location>
</feature>
<evidence type="ECO:0000256" key="4">
    <source>
        <dbReference type="ARBA" id="ARBA00022989"/>
    </source>
</evidence>
<evidence type="ECO:0000256" key="6">
    <source>
        <dbReference type="SAM" id="MobiDB-lite"/>
    </source>
</evidence>
<feature type="region of interest" description="Disordered" evidence="6">
    <location>
        <begin position="1"/>
        <end position="34"/>
    </location>
</feature>
<gene>
    <name evidence="8" type="ORF">SLS63_004908</name>
</gene>
<keyword evidence="3 7" id="KW-0812">Transmembrane</keyword>
<keyword evidence="9" id="KW-1185">Reference proteome</keyword>
<evidence type="ECO:0000256" key="2">
    <source>
        <dbReference type="ARBA" id="ARBA00022448"/>
    </source>
</evidence>
<feature type="transmembrane region" description="Helical" evidence="7">
    <location>
        <begin position="91"/>
        <end position="112"/>
    </location>
</feature>
<dbReference type="PANTHER" id="PTHR43791:SF97">
    <property type="entry name" value="ALLANTOATE TRANSPORTER, PUTATIVE (AFU_ORTHOLOGUE AFUA_1G14700)-RELATED"/>
    <property type="match status" value="1"/>
</dbReference>
<dbReference type="Pfam" id="PF07690">
    <property type="entry name" value="MFS_1"/>
    <property type="match status" value="2"/>
</dbReference>
<keyword evidence="5 7" id="KW-0472">Membrane</keyword>
<dbReference type="InterPro" id="IPR011701">
    <property type="entry name" value="MFS"/>
</dbReference>
<dbReference type="Gene3D" id="1.20.1250.20">
    <property type="entry name" value="MFS general substrate transporter like domains"/>
    <property type="match status" value="1"/>
</dbReference>
<feature type="compositionally biased region" description="Basic and acidic residues" evidence="6">
    <location>
        <begin position="1"/>
        <end position="18"/>
    </location>
</feature>
<keyword evidence="4 7" id="KW-1133">Transmembrane helix</keyword>
<evidence type="ECO:0000313" key="9">
    <source>
        <dbReference type="Proteomes" id="UP001430848"/>
    </source>
</evidence>
<feature type="transmembrane region" description="Helical" evidence="7">
    <location>
        <begin position="146"/>
        <end position="166"/>
    </location>
</feature>
<comment type="subcellular location">
    <subcellularLocation>
        <location evidence="1">Membrane</location>
        <topology evidence="1">Multi-pass membrane protein</topology>
    </subcellularLocation>
</comment>
<evidence type="ECO:0000313" key="8">
    <source>
        <dbReference type="EMBL" id="KAK7732653.1"/>
    </source>
</evidence>
<accession>A0ABR1PCG5</accession>
<evidence type="ECO:0000256" key="5">
    <source>
        <dbReference type="ARBA" id="ARBA00023136"/>
    </source>
</evidence>
<reference evidence="8 9" key="1">
    <citation type="submission" date="2024-02" db="EMBL/GenBank/DDBJ databases">
        <title>De novo assembly and annotation of 12 fungi associated with fruit tree decline syndrome in Ontario, Canada.</title>
        <authorList>
            <person name="Sulman M."/>
            <person name="Ellouze W."/>
            <person name="Ilyukhin E."/>
        </authorList>
    </citation>
    <scope>NUCLEOTIDE SEQUENCE [LARGE SCALE GENOMIC DNA]</scope>
    <source>
        <strain evidence="8 9">M169</strain>
    </source>
</reference>
<feature type="transmembrane region" description="Helical" evidence="7">
    <location>
        <begin position="320"/>
        <end position="339"/>
    </location>
</feature>
<name>A0ABR1PCG5_DIAER</name>
<feature type="transmembrane region" description="Helical" evidence="7">
    <location>
        <begin position="118"/>
        <end position="139"/>
    </location>
</feature>